<sequence length="120" mass="14474">MFVSFVSMFVRAHMKNQQWQETFTGHDGFEVCVCAALYDRRQSRNRRLHHRLRWHAATDDCNWCVSFSTHINLFLIVFNRRHIIIITNTRGHCASYISYEENYIFPRRPDCHPKIKQTKN</sequence>
<organism evidence="1">
    <name type="scientific">Schizaphis graminum</name>
    <name type="common">Green bug aphid</name>
    <dbReference type="NCBI Taxonomy" id="13262"/>
    <lineage>
        <taxon>Eukaryota</taxon>
        <taxon>Metazoa</taxon>
        <taxon>Ecdysozoa</taxon>
        <taxon>Arthropoda</taxon>
        <taxon>Hexapoda</taxon>
        <taxon>Insecta</taxon>
        <taxon>Pterygota</taxon>
        <taxon>Neoptera</taxon>
        <taxon>Paraneoptera</taxon>
        <taxon>Hemiptera</taxon>
        <taxon>Sternorrhyncha</taxon>
        <taxon>Aphidomorpha</taxon>
        <taxon>Aphidoidea</taxon>
        <taxon>Aphididae</taxon>
        <taxon>Aphidini</taxon>
        <taxon>Schizaphis</taxon>
    </lineage>
</organism>
<dbReference type="AlphaFoldDB" id="A0A2S2PPP7"/>
<protein>
    <submittedName>
        <fullName evidence="1">Uncharacterized protein</fullName>
    </submittedName>
</protein>
<reference evidence="1" key="1">
    <citation type="submission" date="2018-04" db="EMBL/GenBank/DDBJ databases">
        <title>Transcriptome of Schizaphis graminum biotype I.</title>
        <authorList>
            <person name="Scully E.D."/>
            <person name="Geib S.M."/>
            <person name="Palmer N.A."/>
            <person name="Koch K."/>
            <person name="Bradshaw J."/>
            <person name="Heng-Moss T."/>
            <person name="Sarath G."/>
        </authorList>
    </citation>
    <scope>NUCLEOTIDE SEQUENCE</scope>
</reference>
<dbReference type="EMBL" id="GGMR01018810">
    <property type="protein sequence ID" value="MBY31429.1"/>
    <property type="molecule type" value="Transcribed_RNA"/>
</dbReference>
<name>A0A2S2PPP7_SCHGA</name>
<accession>A0A2S2PPP7</accession>
<gene>
    <name evidence="1" type="ORF">g.175299</name>
</gene>
<proteinExistence type="predicted"/>
<evidence type="ECO:0000313" key="1">
    <source>
        <dbReference type="EMBL" id="MBY31429.1"/>
    </source>
</evidence>